<evidence type="ECO:0000313" key="2">
    <source>
        <dbReference type="Proteomes" id="UP000612233"/>
    </source>
</evidence>
<comment type="caution">
    <text evidence="1">The sequence shown here is derived from an EMBL/GenBank/DDBJ whole genome shotgun (WGS) entry which is preliminary data.</text>
</comment>
<dbReference type="AlphaFoldDB" id="A0A927BDX9"/>
<dbReference type="InterPro" id="IPR054219">
    <property type="entry name" value="DUF6939"/>
</dbReference>
<dbReference type="Pfam" id="PF22075">
    <property type="entry name" value="DUF6939"/>
    <property type="match status" value="1"/>
</dbReference>
<name>A0A927BDX9_9BACT</name>
<sequence length="181" mass="20720">MEIYLDSRKKAEQTLVKRYPGAKIIDVTSKSADEFVRFSPFYPHGGIPIPYSGGQTAQSVEGIWQGLKVFEGNDVDTGCFQNTTMKNLKRTVRKWGQPLGHRKGVNGQELLPYLEARLQIYLPVYRWVLAHKLTTELTEKLRQWNKTQDLVLLDYETNGDVYNISKPLSHASLIKAYLEES</sequence>
<organism evidence="1 2">
    <name type="scientific">Hymenobacter montanus</name>
    <dbReference type="NCBI Taxonomy" id="2771359"/>
    <lineage>
        <taxon>Bacteria</taxon>
        <taxon>Pseudomonadati</taxon>
        <taxon>Bacteroidota</taxon>
        <taxon>Cytophagia</taxon>
        <taxon>Cytophagales</taxon>
        <taxon>Hymenobacteraceae</taxon>
        <taxon>Hymenobacter</taxon>
    </lineage>
</organism>
<dbReference type="EMBL" id="JACXAD010000011">
    <property type="protein sequence ID" value="MBD2768510.1"/>
    <property type="molecule type" value="Genomic_DNA"/>
</dbReference>
<proteinExistence type="predicted"/>
<gene>
    <name evidence="1" type="ORF">IC235_11485</name>
</gene>
<keyword evidence="2" id="KW-1185">Reference proteome</keyword>
<protein>
    <submittedName>
        <fullName evidence="1">Uncharacterized protein</fullName>
    </submittedName>
</protein>
<dbReference type="RefSeq" id="WP_191005321.1">
    <property type="nucleotide sequence ID" value="NZ_JACXAD010000011.1"/>
</dbReference>
<reference evidence="1" key="1">
    <citation type="submission" date="2020-09" db="EMBL/GenBank/DDBJ databases">
        <authorList>
            <person name="Kim M.K."/>
        </authorList>
    </citation>
    <scope>NUCLEOTIDE SEQUENCE</scope>
    <source>
        <strain evidence="1">BT664</strain>
    </source>
</reference>
<accession>A0A927BDX9</accession>
<evidence type="ECO:0000313" key="1">
    <source>
        <dbReference type="EMBL" id="MBD2768510.1"/>
    </source>
</evidence>
<dbReference type="Proteomes" id="UP000612233">
    <property type="component" value="Unassembled WGS sequence"/>
</dbReference>